<evidence type="ECO:0000313" key="2">
    <source>
        <dbReference type="EMBL" id="TFY82106.1"/>
    </source>
</evidence>
<feature type="region of interest" description="Disordered" evidence="1">
    <location>
        <begin position="1"/>
        <end position="89"/>
    </location>
</feature>
<organism evidence="2 3">
    <name type="scientific">Hericium alpestre</name>
    <dbReference type="NCBI Taxonomy" id="135208"/>
    <lineage>
        <taxon>Eukaryota</taxon>
        <taxon>Fungi</taxon>
        <taxon>Dikarya</taxon>
        <taxon>Basidiomycota</taxon>
        <taxon>Agaricomycotina</taxon>
        <taxon>Agaricomycetes</taxon>
        <taxon>Russulales</taxon>
        <taxon>Hericiaceae</taxon>
        <taxon>Hericium</taxon>
    </lineage>
</organism>
<dbReference type="EMBL" id="SFCI01000142">
    <property type="protein sequence ID" value="TFY82106.1"/>
    <property type="molecule type" value="Genomic_DNA"/>
</dbReference>
<evidence type="ECO:0000256" key="1">
    <source>
        <dbReference type="SAM" id="MobiDB-lite"/>
    </source>
</evidence>
<sequence length="311" mass="34132">MPGPSNARKKKKAQNKKDKHAKLHTSTGESASNDSSFEADRHPHTSADVFPDFSRLHVLSPSPDSLYSQEPLPLPDARHEDTEESEESDSLALETYDATFALLQQPIIYDPGNGPRVQDVRAFLSSPFSQPACSTEPLCAEFAQPEVLQMLLTVLPEETALFLWYNKSRRIGRVCPSCRRLYNLGDTLPDAVQDTHGDPDAQVEKPPSPLLYREQHISGLCSPLCFILAAFNCPGAIRAAWGRMAEELDDATWAQLNSVGASAGAHSDHGLGMLLRMTRLHDLGLAQLCTPEIEAEESDAQQWYPSVAVAA</sequence>
<feature type="compositionally biased region" description="Basic residues" evidence="1">
    <location>
        <begin position="7"/>
        <end position="23"/>
    </location>
</feature>
<feature type="compositionally biased region" description="Polar residues" evidence="1">
    <location>
        <begin position="24"/>
        <end position="36"/>
    </location>
</feature>
<keyword evidence="3" id="KW-1185">Reference proteome</keyword>
<accession>A0A4Z0A4Y3</accession>
<name>A0A4Z0A4Y3_9AGAM</name>
<proteinExistence type="predicted"/>
<dbReference type="STRING" id="135208.A0A4Z0A4Y3"/>
<gene>
    <name evidence="2" type="ORF">EWM64_g1906</name>
</gene>
<dbReference type="Proteomes" id="UP000298061">
    <property type="component" value="Unassembled WGS sequence"/>
</dbReference>
<evidence type="ECO:0000313" key="3">
    <source>
        <dbReference type="Proteomes" id="UP000298061"/>
    </source>
</evidence>
<dbReference type="OrthoDB" id="3153997at2759"/>
<dbReference type="AlphaFoldDB" id="A0A4Z0A4Y3"/>
<reference evidence="2 3" key="1">
    <citation type="submission" date="2019-02" db="EMBL/GenBank/DDBJ databases">
        <title>Genome sequencing of the rare red list fungi Hericium alpestre (H. flagellum).</title>
        <authorList>
            <person name="Buettner E."/>
            <person name="Kellner H."/>
        </authorList>
    </citation>
    <scope>NUCLEOTIDE SEQUENCE [LARGE SCALE GENOMIC DNA]</scope>
    <source>
        <strain evidence="2 3">DSM 108284</strain>
    </source>
</reference>
<comment type="caution">
    <text evidence="2">The sequence shown here is derived from an EMBL/GenBank/DDBJ whole genome shotgun (WGS) entry which is preliminary data.</text>
</comment>
<protein>
    <submittedName>
        <fullName evidence="2">Uncharacterized protein</fullName>
    </submittedName>
</protein>